<dbReference type="EMBL" id="MK509462">
    <property type="protein sequence ID" value="QBJ04354.1"/>
    <property type="molecule type" value="Genomic_DNA"/>
</dbReference>
<proteinExistence type="predicted"/>
<protein>
    <submittedName>
        <fullName evidence="1">Uncharacterized protein</fullName>
    </submittedName>
</protein>
<accession>A0A513QBQ3</accession>
<evidence type="ECO:0000313" key="2">
    <source>
        <dbReference type="Proteomes" id="UP000320418"/>
    </source>
</evidence>
<dbReference type="Proteomes" id="UP000320418">
    <property type="component" value="Segment"/>
</dbReference>
<name>A0A513QBQ3_9CAUD</name>
<keyword evidence="2" id="KW-1185">Reference proteome</keyword>
<evidence type="ECO:0000313" key="1">
    <source>
        <dbReference type="EMBL" id="QBJ04354.1"/>
    </source>
</evidence>
<organism evidence="1 2">
    <name type="scientific">Shigella phage MK-13</name>
    <dbReference type="NCBI Taxonomy" id="2530042"/>
    <lineage>
        <taxon>Viruses</taxon>
        <taxon>Duplodnaviria</taxon>
        <taxon>Heunggongvirae</taxon>
        <taxon>Uroviricota</taxon>
        <taxon>Caudoviricetes</taxon>
        <taxon>Pantevenvirales</taxon>
        <taxon>Ackermannviridae</taxon>
        <taxon>Aglimvirinae</taxon>
        <taxon>Agtrevirus</taxon>
        <taxon>Agtrevirus MK13</taxon>
    </lineage>
</organism>
<reference evidence="1 2" key="1">
    <citation type="submission" date="2019-02" db="EMBL/GenBank/DDBJ databases">
        <title>Prevalence of Shigella boydii in Bangladesh: Isolation and characterization of a rare phage that can robustly identify Shigella boydii type 1.</title>
        <authorList>
            <person name="Akter M."/>
            <person name="Brown N."/>
            <person name="Clokie M."/>
            <person name="Yeasmin M."/>
            <person name="Tareq T."/>
            <person name="Baddam R."/>
            <person name="Azad M.A.K."/>
            <person name="Ghosh A.N."/>
            <person name="Ahmed N."/>
            <person name="Talukder K.A."/>
        </authorList>
    </citation>
    <scope>NUCLEOTIDE SEQUENCE [LARGE SCALE GENOMIC DNA]</scope>
</reference>
<sequence length="75" mass="8860">MYLKKIVKKPKGDVVEVCLIEAYVDSWNNEQRYFMVDTMVYVPASHLNRDFITTENVVRWEIATQSDIDEHPILN</sequence>
<gene>
    <name evidence="1" type="ORF">MK13_00125</name>
</gene>